<name>A0A9D2TEB4_9FIRM</name>
<dbReference type="GO" id="GO:0140359">
    <property type="term" value="F:ABC-type transporter activity"/>
    <property type="evidence" value="ECO:0007669"/>
    <property type="project" value="InterPro"/>
</dbReference>
<evidence type="ECO:0000256" key="4">
    <source>
        <dbReference type="ARBA" id="ARBA00023136"/>
    </source>
</evidence>
<dbReference type="AlphaFoldDB" id="A0A9D2TEB4"/>
<comment type="caution">
    <text evidence="7">The sequence shown here is derived from an EMBL/GenBank/DDBJ whole genome shotgun (WGS) entry which is preliminary data.</text>
</comment>
<feature type="domain" description="ABC-2 type transporter transmembrane" evidence="6">
    <location>
        <begin position="28"/>
        <end position="370"/>
    </location>
</feature>
<evidence type="ECO:0000259" key="6">
    <source>
        <dbReference type="Pfam" id="PF12698"/>
    </source>
</evidence>
<keyword evidence="3 5" id="KW-1133">Transmembrane helix</keyword>
<keyword evidence="2 5" id="KW-0812">Transmembrane</keyword>
<evidence type="ECO:0000256" key="2">
    <source>
        <dbReference type="ARBA" id="ARBA00022692"/>
    </source>
</evidence>
<feature type="transmembrane region" description="Helical" evidence="5">
    <location>
        <begin position="318"/>
        <end position="339"/>
    </location>
</feature>
<dbReference type="InterPro" id="IPR013525">
    <property type="entry name" value="ABC2_TM"/>
</dbReference>
<feature type="transmembrane region" description="Helical" evidence="5">
    <location>
        <begin position="286"/>
        <end position="306"/>
    </location>
</feature>
<dbReference type="Gene3D" id="3.40.1710.10">
    <property type="entry name" value="abc type-2 transporter like domain"/>
    <property type="match status" value="1"/>
</dbReference>
<evidence type="ECO:0000313" key="7">
    <source>
        <dbReference type="EMBL" id="HJC65981.1"/>
    </source>
</evidence>
<sequence length="392" mass="42783">MSQRLNYWRLEVKRAFFRLPQLAAGAVILTLFLGLTASFAGERLYGDSALGRITIGVILSGEDEQEKMLVQMLSHMESVESICDFQYMTEAEAEEAFRNHKIYGALYLPEGLIQGIINGSNPPIRVRLEGGGLENRIFKELTQAGARILGSAQAGIYAGDQLLHESEMEERIGQLEQDLNEIYINNSLNRENLFRETQVSATGDLSPLQFYGTSILILYLLLLSVPVSSYLKPESAVMAQKLKLLGIGAWTGTAAKLTGLWILMLIGGLLFFAAACWAGIFLWSPFALGILALLCLGTAAMALFIFEAAGNGMGGIILLFLGTVVLHLFSGGILPSVFLPNTVREISVFLPNAILMKGAGLLVLGPDQMAWCLPVAGLILFFYILTVGVRRR</sequence>
<dbReference type="GO" id="GO:0016020">
    <property type="term" value="C:membrane"/>
    <property type="evidence" value="ECO:0007669"/>
    <property type="project" value="UniProtKB-SubCell"/>
</dbReference>
<dbReference type="Proteomes" id="UP000823863">
    <property type="component" value="Unassembled WGS sequence"/>
</dbReference>
<reference evidence="7" key="2">
    <citation type="submission" date="2021-04" db="EMBL/GenBank/DDBJ databases">
        <authorList>
            <person name="Gilroy R."/>
        </authorList>
    </citation>
    <scope>NUCLEOTIDE SEQUENCE</scope>
    <source>
        <strain evidence="7">CHK198-12963</strain>
    </source>
</reference>
<evidence type="ECO:0000256" key="5">
    <source>
        <dbReference type="SAM" id="Phobius"/>
    </source>
</evidence>
<feature type="transmembrane region" description="Helical" evidence="5">
    <location>
        <begin position="210"/>
        <end position="231"/>
    </location>
</feature>
<feature type="transmembrane region" description="Helical" evidence="5">
    <location>
        <begin position="260"/>
        <end position="280"/>
    </location>
</feature>
<evidence type="ECO:0000256" key="3">
    <source>
        <dbReference type="ARBA" id="ARBA00022989"/>
    </source>
</evidence>
<reference evidence="7" key="1">
    <citation type="journal article" date="2021" name="PeerJ">
        <title>Extensive microbial diversity within the chicken gut microbiome revealed by metagenomics and culture.</title>
        <authorList>
            <person name="Gilroy R."/>
            <person name="Ravi A."/>
            <person name="Getino M."/>
            <person name="Pursley I."/>
            <person name="Horton D.L."/>
            <person name="Alikhan N.F."/>
            <person name="Baker D."/>
            <person name="Gharbi K."/>
            <person name="Hall N."/>
            <person name="Watson M."/>
            <person name="Adriaenssens E.M."/>
            <person name="Foster-Nyarko E."/>
            <person name="Jarju S."/>
            <person name="Secka A."/>
            <person name="Antonio M."/>
            <person name="Oren A."/>
            <person name="Chaudhuri R.R."/>
            <person name="La Ragione R."/>
            <person name="Hildebrand F."/>
            <person name="Pallen M.J."/>
        </authorList>
    </citation>
    <scope>NUCLEOTIDE SEQUENCE</scope>
    <source>
        <strain evidence="7">CHK198-12963</strain>
    </source>
</reference>
<gene>
    <name evidence="7" type="ORF">H9931_04570</name>
</gene>
<accession>A0A9D2TEB4</accession>
<evidence type="ECO:0000256" key="1">
    <source>
        <dbReference type="ARBA" id="ARBA00004141"/>
    </source>
</evidence>
<dbReference type="EMBL" id="DWWB01000020">
    <property type="protein sequence ID" value="HJC65981.1"/>
    <property type="molecule type" value="Genomic_DNA"/>
</dbReference>
<comment type="subcellular location">
    <subcellularLocation>
        <location evidence="1">Membrane</location>
        <topology evidence="1">Multi-pass membrane protein</topology>
    </subcellularLocation>
</comment>
<organism evidence="7 8">
    <name type="scientific">Candidatus Enterocloster excrementigallinarum</name>
    <dbReference type="NCBI Taxonomy" id="2838558"/>
    <lineage>
        <taxon>Bacteria</taxon>
        <taxon>Bacillati</taxon>
        <taxon>Bacillota</taxon>
        <taxon>Clostridia</taxon>
        <taxon>Lachnospirales</taxon>
        <taxon>Lachnospiraceae</taxon>
        <taxon>Enterocloster</taxon>
    </lineage>
</organism>
<evidence type="ECO:0000313" key="8">
    <source>
        <dbReference type="Proteomes" id="UP000823863"/>
    </source>
</evidence>
<protein>
    <submittedName>
        <fullName evidence="7">ABC transporter permease</fullName>
    </submittedName>
</protein>
<dbReference type="Pfam" id="PF12698">
    <property type="entry name" value="ABC2_membrane_3"/>
    <property type="match status" value="1"/>
</dbReference>
<keyword evidence="4 5" id="KW-0472">Membrane</keyword>
<proteinExistence type="predicted"/>
<feature type="transmembrane region" description="Helical" evidence="5">
    <location>
        <begin position="368"/>
        <end position="389"/>
    </location>
</feature>